<dbReference type="OrthoDB" id="9803256at2"/>
<evidence type="ECO:0000256" key="3">
    <source>
        <dbReference type="ARBA" id="ARBA00023163"/>
    </source>
</evidence>
<keyword evidence="1" id="KW-0805">Transcription regulation</keyword>
<dbReference type="PANTHER" id="PTHR30146:SF109">
    <property type="entry name" value="HTH-TYPE TRANSCRIPTIONAL REGULATOR GALS"/>
    <property type="match status" value="1"/>
</dbReference>
<dbReference type="RefSeq" id="WP_115404689.1">
    <property type="nucleotide sequence ID" value="NZ_QPKV01000013.1"/>
</dbReference>
<dbReference type="SMART" id="SM00354">
    <property type="entry name" value="HTH_LACI"/>
    <property type="match status" value="1"/>
</dbReference>
<reference evidence="5 6" key="1">
    <citation type="submission" date="2018-07" db="EMBL/GenBank/DDBJ databases">
        <title>Pedobacter sp. nov., isolated from soil.</title>
        <authorList>
            <person name="Zhou L.Y."/>
            <person name="Du Z.J."/>
        </authorList>
    </citation>
    <scope>NUCLEOTIDE SEQUENCE [LARGE SCALE GENOMIC DNA]</scope>
    <source>
        <strain evidence="5 6">JDX94</strain>
    </source>
</reference>
<dbReference type="Pfam" id="PF13377">
    <property type="entry name" value="Peripla_BP_3"/>
    <property type="match status" value="1"/>
</dbReference>
<dbReference type="PROSITE" id="PS00356">
    <property type="entry name" value="HTH_LACI_1"/>
    <property type="match status" value="1"/>
</dbReference>
<sequence>MKTLSIKDIAVKAGVSITTVSFIINGKAKDKSISEAVIKKVEKIIKESGYKPNQIARSLRTGHSNIIGLIIEDISNSFFSRIARLIEDKAYKKGYKIIYSSTENSVDKAKELINMFKSRKVDGYIISPIKGIEEDIQVLLTDNKPVILFDRNLSDIDTNYVGSDHFKASYQSIESFIKKGKKNIALVTTDIDVEQIVERLDGYKQALIDNNIPYHDDLVVKIHFNQDENETIEQMKSLFRSKEIDAVLFATNYLAISGLKALKQINKTIGEDFAVIAYDDHEVFELHTPSISAVQQPLEEIAETVIQLILSQLSSKSKLENQQVIISSKLIER</sequence>
<dbReference type="InterPro" id="IPR028082">
    <property type="entry name" value="Peripla_BP_I"/>
</dbReference>
<dbReference type="EMBL" id="QPKV01000013">
    <property type="protein sequence ID" value="RDC54512.1"/>
    <property type="molecule type" value="Genomic_DNA"/>
</dbReference>
<comment type="caution">
    <text evidence="5">The sequence shown here is derived from an EMBL/GenBank/DDBJ whole genome shotgun (WGS) entry which is preliminary data.</text>
</comment>
<keyword evidence="6" id="KW-1185">Reference proteome</keyword>
<dbReference type="Gene3D" id="3.40.50.2300">
    <property type="match status" value="2"/>
</dbReference>
<keyword evidence="3" id="KW-0804">Transcription</keyword>
<dbReference type="AlphaFoldDB" id="A0A369PQE6"/>
<organism evidence="5 6">
    <name type="scientific">Pedobacter chinensis</name>
    <dbReference type="NCBI Taxonomy" id="2282421"/>
    <lineage>
        <taxon>Bacteria</taxon>
        <taxon>Pseudomonadati</taxon>
        <taxon>Bacteroidota</taxon>
        <taxon>Sphingobacteriia</taxon>
        <taxon>Sphingobacteriales</taxon>
        <taxon>Sphingobacteriaceae</taxon>
        <taxon>Pedobacter</taxon>
    </lineage>
</organism>
<dbReference type="PANTHER" id="PTHR30146">
    <property type="entry name" value="LACI-RELATED TRANSCRIPTIONAL REPRESSOR"/>
    <property type="match status" value="1"/>
</dbReference>
<dbReference type="InterPro" id="IPR000843">
    <property type="entry name" value="HTH_LacI"/>
</dbReference>
<name>A0A369PQE6_9SPHI</name>
<proteinExistence type="predicted"/>
<evidence type="ECO:0000256" key="2">
    <source>
        <dbReference type="ARBA" id="ARBA00023125"/>
    </source>
</evidence>
<keyword evidence="2" id="KW-0238">DNA-binding</keyword>
<evidence type="ECO:0000256" key="1">
    <source>
        <dbReference type="ARBA" id="ARBA00023015"/>
    </source>
</evidence>
<gene>
    <name evidence="5" type="ORF">DU508_21330</name>
</gene>
<dbReference type="InterPro" id="IPR046335">
    <property type="entry name" value="LacI/GalR-like_sensor"/>
</dbReference>
<dbReference type="Gene3D" id="1.10.260.40">
    <property type="entry name" value="lambda repressor-like DNA-binding domains"/>
    <property type="match status" value="1"/>
</dbReference>
<dbReference type="CDD" id="cd01392">
    <property type="entry name" value="HTH_LacI"/>
    <property type="match status" value="1"/>
</dbReference>
<accession>A0A369PQE6</accession>
<evidence type="ECO:0000313" key="5">
    <source>
        <dbReference type="EMBL" id="RDC54512.1"/>
    </source>
</evidence>
<dbReference type="SUPFAM" id="SSF47413">
    <property type="entry name" value="lambda repressor-like DNA-binding domains"/>
    <property type="match status" value="1"/>
</dbReference>
<dbReference type="InterPro" id="IPR010982">
    <property type="entry name" value="Lambda_DNA-bd_dom_sf"/>
</dbReference>
<dbReference type="GO" id="GO:0003700">
    <property type="term" value="F:DNA-binding transcription factor activity"/>
    <property type="evidence" value="ECO:0007669"/>
    <property type="project" value="TreeGrafter"/>
</dbReference>
<evidence type="ECO:0000313" key="6">
    <source>
        <dbReference type="Proteomes" id="UP000253961"/>
    </source>
</evidence>
<dbReference type="Pfam" id="PF00356">
    <property type="entry name" value="LacI"/>
    <property type="match status" value="1"/>
</dbReference>
<dbReference type="PROSITE" id="PS50932">
    <property type="entry name" value="HTH_LACI_2"/>
    <property type="match status" value="1"/>
</dbReference>
<dbReference type="GO" id="GO:0000976">
    <property type="term" value="F:transcription cis-regulatory region binding"/>
    <property type="evidence" value="ECO:0007669"/>
    <property type="project" value="TreeGrafter"/>
</dbReference>
<evidence type="ECO:0000259" key="4">
    <source>
        <dbReference type="PROSITE" id="PS50932"/>
    </source>
</evidence>
<protein>
    <submittedName>
        <fullName evidence="5">LacI family transcriptional regulator</fullName>
    </submittedName>
</protein>
<feature type="domain" description="HTH lacI-type" evidence="4">
    <location>
        <begin position="4"/>
        <end position="61"/>
    </location>
</feature>
<dbReference type="SUPFAM" id="SSF53822">
    <property type="entry name" value="Periplasmic binding protein-like I"/>
    <property type="match status" value="1"/>
</dbReference>
<dbReference type="Proteomes" id="UP000253961">
    <property type="component" value="Unassembled WGS sequence"/>
</dbReference>